<comment type="caution">
    <text evidence="9">The sequence shown here is derived from an EMBL/GenBank/DDBJ whole genome shotgun (WGS) entry which is preliminary data.</text>
</comment>
<keyword evidence="10" id="KW-1185">Reference proteome</keyword>
<evidence type="ECO:0000256" key="2">
    <source>
        <dbReference type="ARBA" id="ARBA00022833"/>
    </source>
</evidence>
<organism evidence="9 10">
    <name type="scientific">Aspergillus lucknowensis</name>
    <dbReference type="NCBI Taxonomy" id="176173"/>
    <lineage>
        <taxon>Eukaryota</taxon>
        <taxon>Fungi</taxon>
        <taxon>Dikarya</taxon>
        <taxon>Ascomycota</taxon>
        <taxon>Pezizomycotina</taxon>
        <taxon>Eurotiomycetes</taxon>
        <taxon>Eurotiomycetidae</taxon>
        <taxon>Eurotiales</taxon>
        <taxon>Aspergillaceae</taxon>
        <taxon>Aspergillus</taxon>
        <taxon>Aspergillus subgen. Nidulantes</taxon>
    </lineage>
</organism>
<dbReference type="Pfam" id="PF00172">
    <property type="entry name" value="Zn_clus"/>
    <property type="match status" value="1"/>
</dbReference>
<accession>A0ABR4M3A9</accession>
<dbReference type="SUPFAM" id="SSF57701">
    <property type="entry name" value="Zn2/Cys6 DNA-binding domain"/>
    <property type="match status" value="1"/>
</dbReference>
<dbReference type="Pfam" id="PF04082">
    <property type="entry name" value="Fungal_trans"/>
    <property type="match status" value="1"/>
</dbReference>
<dbReference type="Gene3D" id="4.10.240.10">
    <property type="entry name" value="Zn(2)-C6 fungal-type DNA-binding domain"/>
    <property type="match status" value="1"/>
</dbReference>
<feature type="region of interest" description="Disordered" evidence="7">
    <location>
        <begin position="115"/>
        <end position="139"/>
    </location>
</feature>
<evidence type="ECO:0000313" key="10">
    <source>
        <dbReference type="Proteomes" id="UP001610432"/>
    </source>
</evidence>
<name>A0ABR4M3A9_9EURO</name>
<dbReference type="PANTHER" id="PTHR47171:SF4">
    <property type="entry name" value="ACETAMIDASE REGULATORY PROTEIN"/>
    <property type="match status" value="1"/>
</dbReference>
<sequence length="790" mass="88716">MSSTAQPSTLTPTSHGVNKRKSACIHCHRRKVRCDARVVGLPCSNCRSAGKIDCRIHEKKKRLAVRSILDPVPIRSRPPTSEQAAKSISPTAASVETPSAFTTAFRAVQPDTVNSAGVASHKPRTSISNNHSKITSNSFNTETRYQASLPTSASLTDGHPGDSDASEGDARAETEKRLVKLIDEEASDSREIRRGVRAIYVGHELSNMSFLVRQQLNTDDDVYHFAGNEIPRRQLRTGHDQILMDALTLPEPALADELVQAYFALVNPGYPIVDEDLFMAQYRNRDPADAPPIVLLQAILLVGAHVTRPKAERDTLKDIFFRRAKWLFDSRMERNRDILVQAALLLTWHSDVADDDVAANAHYWIGVAGRIATGLGMHRNPVCSRFVPRDRRMWRRLWYILVQFDVMVSLSYGRPQAINLEDSDVSPLVASDFEGCGANVQTDFVIYFSELCTMISYIIRERFGLRISAERRKAALLEADEALANWSLRLPDRLRLRASDMDPWASMLHLTYNNFLILLHRPHPRASAYSDDYGPHDAEICSAAAGVIASIFEELRLHDRLKVLWYSAVHTLFTAMIQVRVELRFSNPVLAINALHRFDSASYSLRELSQFWSHASTILRLFEDSRRLQEDLRTATSEKPRRFSNHNTNNASSTVPQPKPNLGASHSTNPNTIASTNNSNTLPASQSNGQLLYDVPTPDSTPQAQPTLSPHANQPFDAWIPSNNLTPMDAVDNPRESLDWRQLFSFTDLEGPVLPSVMEGITELEDEWRQIYWQETPMSDLLQDGGWMHG</sequence>
<evidence type="ECO:0000313" key="9">
    <source>
        <dbReference type="EMBL" id="KAL2871073.1"/>
    </source>
</evidence>
<keyword evidence="5" id="KW-0804">Transcription</keyword>
<dbReference type="CDD" id="cd00067">
    <property type="entry name" value="GAL4"/>
    <property type="match status" value="1"/>
</dbReference>
<keyword evidence="4" id="KW-0238">DNA-binding</keyword>
<protein>
    <submittedName>
        <fullName evidence="9">Acetamidase regulatory protein</fullName>
    </submittedName>
</protein>
<dbReference type="InterPro" id="IPR007219">
    <property type="entry name" value="XnlR_reg_dom"/>
</dbReference>
<dbReference type="InterPro" id="IPR001138">
    <property type="entry name" value="Zn2Cys6_DnaBD"/>
</dbReference>
<dbReference type="EMBL" id="JBFXLQ010000004">
    <property type="protein sequence ID" value="KAL2871073.1"/>
    <property type="molecule type" value="Genomic_DNA"/>
</dbReference>
<dbReference type="PROSITE" id="PS50048">
    <property type="entry name" value="ZN2_CY6_FUNGAL_2"/>
    <property type="match status" value="1"/>
</dbReference>
<dbReference type="InterPro" id="IPR036864">
    <property type="entry name" value="Zn2-C6_fun-type_DNA-bd_sf"/>
</dbReference>
<dbReference type="GeneID" id="98140719"/>
<evidence type="ECO:0000256" key="6">
    <source>
        <dbReference type="ARBA" id="ARBA00023242"/>
    </source>
</evidence>
<feature type="compositionally biased region" description="Polar residues" evidence="7">
    <location>
        <begin position="698"/>
        <end position="712"/>
    </location>
</feature>
<dbReference type="PROSITE" id="PS00463">
    <property type="entry name" value="ZN2_CY6_FUNGAL_1"/>
    <property type="match status" value="1"/>
</dbReference>
<dbReference type="PANTHER" id="PTHR47171">
    <property type="entry name" value="FARA-RELATED"/>
    <property type="match status" value="1"/>
</dbReference>
<dbReference type="RefSeq" id="XP_070890052.1">
    <property type="nucleotide sequence ID" value="XM_071025647.1"/>
</dbReference>
<dbReference type="SMART" id="SM00906">
    <property type="entry name" value="Fungal_trans"/>
    <property type="match status" value="1"/>
</dbReference>
<feature type="domain" description="Zn(2)-C6 fungal-type" evidence="8">
    <location>
        <begin position="23"/>
        <end position="56"/>
    </location>
</feature>
<feature type="region of interest" description="Disordered" evidence="7">
    <location>
        <begin position="151"/>
        <end position="173"/>
    </location>
</feature>
<gene>
    <name evidence="9" type="ORF">BJX67DRAFT_214376</name>
</gene>
<evidence type="ECO:0000256" key="4">
    <source>
        <dbReference type="ARBA" id="ARBA00023125"/>
    </source>
</evidence>
<evidence type="ECO:0000256" key="3">
    <source>
        <dbReference type="ARBA" id="ARBA00023015"/>
    </source>
</evidence>
<feature type="compositionally biased region" description="Polar residues" evidence="7">
    <location>
        <begin position="664"/>
        <end position="690"/>
    </location>
</feature>
<evidence type="ECO:0000259" key="8">
    <source>
        <dbReference type="PROSITE" id="PS50048"/>
    </source>
</evidence>
<feature type="region of interest" description="Disordered" evidence="7">
    <location>
        <begin position="633"/>
        <end position="716"/>
    </location>
</feature>
<feature type="compositionally biased region" description="Polar residues" evidence="7">
    <location>
        <begin position="645"/>
        <end position="656"/>
    </location>
</feature>
<dbReference type="Proteomes" id="UP001610432">
    <property type="component" value="Unassembled WGS sequence"/>
</dbReference>
<proteinExistence type="predicted"/>
<dbReference type="InterPro" id="IPR052073">
    <property type="entry name" value="Amide_Lactam_Regulators"/>
</dbReference>
<feature type="compositionally biased region" description="Polar residues" evidence="7">
    <location>
        <begin position="125"/>
        <end position="139"/>
    </location>
</feature>
<dbReference type="SMART" id="SM00066">
    <property type="entry name" value="GAL4"/>
    <property type="match status" value="1"/>
</dbReference>
<keyword evidence="2" id="KW-0862">Zinc</keyword>
<evidence type="ECO:0000256" key="1">
    <source>
        <dbReference type="ARBA" id="ARBA00022723"/>
    </source>
</evidence>
<keyword evidence="1" id="KW-0479">Metal-binding</keyword>
<reference evidence="9 10" key="1">
    <citation type="submission" date="2024-07" db="EMBL/GenBank/DDBJ databases">
        <title>Section-level genome sequencing and comparative genomics of Aspergillus sections Usti and Cavernicolus.</title>
        <authorList>
            <consortium name="Lawrence Berkeley National Laboratory"/>
            <person name="Nybo J.L."/>
            <person name="Vesth T.C."/>
            <person name="Theobald S."/>
            <person name="Frisvad J.C."/>
            <person name="Larsen T.O."/>
            <person name="Kjaerboelling I."/>
            <person name="Rothschild-Mancinelli K."/>
            <person name="Lyhne E.K."/>
            <person name="Kogle M.E."/>
            <person name="Barry K."/>
            <person name="Clum A."/>
            <person name="Na H."/>
            <person name="Ledsgaard L."/>
            <person name="Lin J."/>
            <person name="Lipzen A."/>
            <person name="Kuo A."/>
            <person name="Riley R."/>
            <person name="Mondo S."/>
            <person name="Labutti K."/>
            <person name="Haridas S."/>
            <person name="Pangalinan J."/>
            <person name="Salamov A.A."/>
            <person name="Simmons B.A."/>
            <person name="Magnuson J.K."/>
            <person name="Chen J."/>
            <person name="Drula E."/>
            <person name="Henrissat B."/>
            <person name="Wiebenga A."/>
            <person name="Lubbers R.J."/>
            <person name="Gomes A.C."/>
            <person name="Macurrencykelacurrency M.R."/>
            <person name="Stajich J."/>
            <person name="Grigoriev I.V."/>
            <person name="Mortensen U.H."/>
            <person name="De Vries R.P."/>
            <person name="Baker S.E."/>
            <person name="Andersen M.R."/>
        </authorList>
    </citation>
    <scope>NUCLEOTIDE SEQUENCE [LARGE SCALE GENOMIC DNA]</scope>
    <source>
        <strain evidence="9 10">CBS 449.75</strain>
    </source>
</reference>
<keyword evidence="3" id="KW-0805">Transcription regulation</keyword>
<dbReference type="CDD" id="cd12148">
    <property type="entry name" value="fungal_TF_MHR"/>
    <property type="match status" value="1"/>
</dbReference>
<keyword evidence="6" id="KW-0539">Nucleus</keyword>
<evidence type="ECO:0000256" key="7">
    <source>
        <dbReference type="SAM" id="MobiDB-lite"/>
    </source>
</evidence>
<evidence type="ECO:0000256" key="5">
    <source>
        <dbReference type="ARBA" id="ARBA00023163"/>
    </source>
</evidence>